<dbReference type="EMBL" id="FOAF01000002">
    <property type="protein sequence ID" value="SEL53360.1"/>
    <property type="molecule type" value="Genomic_DNA"/>
</dbReference>
<dbReference type="SUPFAM" id="SSF55486">
    <property type="entry name" value="Metalloproteases ('zincins'), catalytic domain"/>
    <property type="match status" value="1"/>
</dbReference>
<evidence type="ECO:0000259" key="1">
    <source>
        <dbReference type="Pfam" id="PF01400"/>
    </source>
</evidence>
<feature type="domain" description="Peptidase M12A" evidence="1">
    <location>
        <begin position="145"/>
        <end position="250"/>
    </location>
</feature>
<dbReference type="Proteomes" id="UP000199421">
    <property type="component" value="Unassembled WGS sequence"/>
</dbReference>
<keyword evidence="3" id="KW-1185">Reference proteome</keyword>
<reference evidence="3" key="1">
    <citation type="submission" date="2016-10" db="EMBL/GenBank/DDBJ databases">
        <authorList>
            <person name="Varghese N."/>
            <person name="Submissions S."/>
        </authorList>
    </citation>
    <scope>NUCLEOTIDE SEQUENCE [LARGE SCALE GENOMIC DNA]</scope>
    <source>
        <strain evidence="3">DSM 18733</strain>
    </source>
</reference>
<dbReference type="AlphaFoldDB" id="A0A1H7QZD9"/>
<dbReference type="GO" id="GO:0008237">
    <property type="term" value="F:metallopeptidase activity"/>
    <property type="evidence" value="ECO:0007669"/>
    <property type="project" value="InterPro"/>
</dbReference>
<dbReference type="OrthoDB" id="3669864at2"/>
<dbReference type="Pfam" id="PF01400">
    <property type="entry name" value="Astacin"/>
    <property type="match status" value="1"/>
</dbReference>
<dbReference type="Gene3D" id="3.40.390.10">
    <property type="entry name" value="Collagenase (Catalytic Domain)"/>
    <property type="match status" value="1"/>
</dbReference>
<proteinExistence type="predicted"/>
<dbReference type="InterPro" id="IPR001506">
    <property type="entry name" value="Peptidase_M12A"/>
</dbReference>
<dbReference type="STRING" id="407022.SAMN05661044_02781"/>
<dbReference type="RefSeq" id="WP_093325294.1">
    <property type="nucleotide sequence ID" value="NZ_FOAF01000002.1"/>
</dbReference>
<organism evidence="2 3">
    <name type="scientific">Olivibacter domesticus</name>
    <name type="common">Pseudosphingobacterium domesticum</name>
    <dbReference type="NCBI Taxonomy" id="407022"/>
    <lineage>
        <taxon>Bacteria</taxon>
        <taxon>Pseudomonadati</taxon>
        <taxon>Bacteroidota</taxon>
        <taxon>Sphingobacteriia</taxon>
        <taxon>Sphingobacteriales</taxon>
        <taxon>Sphingobacteriaceae</taxon>
        <taxon>Olivibacter</taxon>
    </lineage>
</organism>
<dbReference type="InterPro" id="IPR024079">
    <property type="entry name" value="MetalloPept_cat_dom_sf"/>
</dbReference>
<sequence length="393" mass="45406">MNKKQLIEGYPDYLIKRIKAEEANRFKRKPTKKMELVMEDLKLWQVGVLKVSFKGGDAVLHKLIANAAAEWSKYANIVFDFGYDSKKNTYRTWHAQDFSPIRVGFDESGYWSWVGTQSVDEAFCIPGEISLNLEGFDKKLPDNWQSIVLHEFGHALGFHHEHQSPVSDCDFDWPALYKYLAEPPNNWSKETVDYNLRKMAAGGLIYSPHDRESIMHYSFPAWMFVSKEASPCYVPENTTLSDEDKRMAQRAYPFSKNSIVKQRKERIKNLKVALKRWKNVKLNEEFLNSYLVYLTDDTSHKKLFVEKDESREYKAKKCILIGAGQARENPNNLEDKAKLSNLLPSSYAYNLCAELLNELVKTYLASASFTESELNNCRIVKDVIDMVNTKTKG</sequence>
<protein>
    <submittedName>
        <fullName evidence="2">Astacin (Peptidase family M12A)</fullName>
    </submittedName>
</protein>
<gene>
    <name evidence="2" type="ORF">SAMN05661044_02781</name>
</gene>
<evidence type="ECO:0000313" key="3">
    <source>
        <dbReference type="Proteomes" id="UP000199421"/>
    </source>
</evidence>
<accession>A0A1H7QZD9</accession>
<name>A0A1H7QZD9_OLID1</name>
<evidence type="ECO:0000313" key="2">
    <source>
        <dbReference type="EMBL" id="SEL53360.1"/>
    </source>
</evidence>